<proteinExistence type="predicted"/>
<comment type="caution">
    <text evidence="1">The sequence shown here is derived from an EMBL/GenBank/DDBJ whole genome shotgun (WGS) entry which is preliminary data.</text>
</comment>
<dbReference type="Proteomes" id="UP000276133">
    <property type="component" value="Unassembled WGS sequence"/>
</dbReference>
<sequence>MSHLLSLVEGAESQLNLKKFLHCCEAKIIFFENQKISNKDKLAQILRCIPVRFQSTVRSFFLPPDELGIKIYFGSSKFSILFITSSFGLYFF</sequence>
<evidence type="ECO:0000313" key="2">
    <source>
        <dbReference type="Proteomes" id="UP000276133"/>
    </source>
</evidence>
<evidence type="ECO:0000313" key="1">
    <source>
        <dbReference type="EMBL" id="RNA37205.1"/>
    </source>
</evidence>
<dbReference type="AlphaFoldDB" id="A0A3M7SNC8"/>
<accession>A0A3M7SNC8</accession>
<name>A0A3M7SNC8_BRAPC</name>
<organism evidence="1 2">
    <name type="scientific">Brachionus plicatilis</name>
    <name type="common">Marine rotifer</name>
    <name type="synonym">Brachionus muelleri</name>
    <dbReference type="NCBI Taxonomy" id="10195"/>
    <lineage>
        <taxon>Eukaryota</taxon>
        <taxon>Metazoa</taxon>
        <taxon>Spiralia</taxon>
        <taxon>Gnathifera</taxon>
        <taxon>Rotifera</taxon>
        <taxon>Eurotatoria</taxon>
        <taxon>Monogononta</taxon>
        <taxon>Pseudotrocha</taxon>
        <taxon>Ploima</taxon>
        <taxon>Brachionidae</taxon>
        <taxon>Brachionus</taxon>
    </lineage>
</organism>
<dbReference type="EMBL" id="REGN01001075">
    <property type="protein sequence ID" value="RNA37205.1"/>
    <property type="molecule type" value="Genomic_DNA"/>
</dbReference>
<protein>
    <submittedName>
        <fullName evidence="1">Uncharacterized protein</fullName>
    </submittedName>
</protein>
<reference evidence="1 2" key="1">
    <citation type="journal article" date="2018" name="Sci. Rep.">
        <title>Genomic signatures of local adaptation to the degree of environmental predictability in rotifers.</title>
        <authorList>
            <person name="Franch-Gras L."/>
            <person name="Hahn C."/>
            <person name="Garcia-Roger E.M."/>
            <person name="Carmona M.J."/>
            <person name="Serra M."/>
            <person name="Gomez A."/>
        </authorList>
    </citation>
    <scope>NUCLEOTIDE SEQUENCE [LARGE SCALE GENOMIC DNA]</scope>
    <source>
        <strain evidence="1">HYR1</strain>
    </source>
</reference>
<gene>
    <name evidence="1" type="ORF">BpHYR1_036657</name>
</gene>
<keyword evidence="2" id="KW-1185">Reference proteome</keyword>